<dbReference type="GO" id="GO:0005886">
    <property type="term" value="C:plasma membrane"/>
    <property type="evidence" value="ECO:0007669"/>
    <property type="project" value="UniProtKB-SubCell"/>
</dbReference>
<protein>
    <submittedName>
        <fullName evidence="11">Prepilin-type cleavage/methylation domain-containing protein</fullName>
    </submittedName>
</protein>
<evidence type="ECO:0000256" key="2">
    <source>
        <dbReference type="ARBA" id="ARBA00004241"/>
    </source>
</evidence>
<proteinExistence type="inferred from homology"/>
<evidence type="ECO:0000313" key="11">
    <source>
        <dbReference type="EMBL" id="AXY25181.1"/>
    </source>
</evidence>
<dbReference type="NCBIfam" id="TIGR02532">
    <property type="entry name" value="IV_pilin_GFxxxE"/>
    <property type="match status" value="1"/>
</dbReference>
<dbReference type="RefSeq" id="WP_118990095.1">
    <property type="nucleotide sequence ID" value="NZ_CP023434.1"/>
</dbReference>
<comment type="subcellular location">
    <subcellularLocation>
        <location evidence="1">Cell membrane</location>
        <topology evidence="1">Single-pass membrane protein</topology>
    </subcellularLocation>
    <subcellularLocation>
        <location evidence="2">Cell surface</location>
    </subcellularLocation>
</comment>
<keyword evidence="12" id="KW-1185">Reference proteome</keyword>
<dbReference type="SUPFAM" id="SSF54523">
    <property type="entry name" value="Pili subunits"/>
    <property type="match status" value="1"/>
</dbReference>
<accession>A0A347WJC4</accession>
<keyword evidence="4" id="KW-0488">Methylation</keyword>
<sequence length="111" mass="12339">MEKILKRLQTLRKNKEQGFSLLEMLIVLIVVALLMVILIPNISSQRDRIDEQGKANITEIVHSQAQAYQMVEGAGPVSLDTLVSSGYLTDKQADEAVKRMDGINSRADTVQ</sequence>
<dbReference type="EMBL" id="CP023434">
    <property type="protein sequence ID" value="AXY25181.1"/>
    <property type="molecule type" value="Genomic_DNA"/>
</dbReference>
<organism evidence="11 12">
    <name type="scientific">Suicoccus acidiformans</name>
    <dbReference type="NCBI Taxonomy" id="2036206"/>
    <lineage>
        <taxon>Bacteria</taxon>
        <taxon>Bacillati</taxon>
        <taxon>Bacillota</taxon>
        <taxon>Bacilli</taxon>
        <taxon>Lactobacillales</taxon>
        <taxon>Aerococcaceae</taxon>
        <taxon>Suicoccus</taxon>
    </lineage>
</organism>
<dbReference type="InterPro" id="IPR045584">
    <property type="entry name" value="Pilin-like"/>
</dbReference>
<dbReference type="PIRSF" id="PIRSF029928">
    <property type="entry name" value="Late_competence_ComGC"/>
    <property type="match status" value="1"/>
</dbReference>
<dbReference type="KEGG" id="abae:CL176_03555"/>
<evidence type="ECO:0000256" key="6">
    <source>
        <dbReference type="ARBA" id="ARBA00022989"/>
    </source>
</evidence>
<dbReference type="Pfam" id="PF07963">
    <property type="entry name" value="N_methyl"/>
    <property type="match status" value="1"/>
</dbReference>
<keyword evidence="6 10" id="KW-1133">Transmembrane helix</keyword>
<evidence type="ECO:0000256" key="10">
    <source>
        <dbReference type="SAM" id="Phobius"/>
    </source>
</evidence>
<keyword evidence="8" id="KW-0178">Competence</keyword>
<name>A0A347WJC4_9LACT</name>
<dbReference type="GO" id="GO:0009986">
    <property type="term" value="C:cell surface"/>
    <property type="evidence" value="ECO:0007669"/>
    <property type="project" value="UniProtKB-SubCell"/>
</dbReference>
<dbReference type="OrthoDB" id="2139757at2"/>
<dbReference type="Proteomes" id="UP000263232">
    <property type="component" value="Chromosome"/>
</dbReference>
<keyword evidence="3" id="KW-1003">Cell membrane</keyword>
<dbReference type="GO" id="GO:0030420">
    <property type="term" value="P:establishment of competence for transformation"/>
    <property type="evidence" value="ECO:0007669"/>
    <property type="project" value="UniProtKB-KW"/>
</dbReference>
<evidence type="ECO:0000256" key="1">
    <source>
        <dbReference type="ARBA" id="ARBA00004162"/>
    </source>
</evidence>
<dbReference type="PROSITE" id="PS00409">
    <property type="entry name" value="PROKAR_NTER_METHYL"/>
    <property type="match status" value="1"/>
</dbReference>
<evidence type="ECO:0000256" key="8">
    <source>
        <dbReference type="ARBA" id="ARBA00023287"/>
    </source>
</evidence>
<evidence type="ECO:0000256" key="3">
    <source>
        <dbReference type="ARBA" id="ARBA00022475"/>
    </source>
</evidence>
<keyword evidence="7 10" id="KW-0472">Membrane</keyword>
<reference evidence="11 12" key="1">
    <citation type="submission" date="2017-09" db="EMBL/GenBank/DDBJ databases">
        <title>Complete genome sequence of Oxytococcus suis strain ZY16052.</title>
        <authorList>
            <person name="Li F."/>
        </authorList>
    </citation>
    <scope>NUCLEOTIDE SEQUENCE [LARGE SCALE GENOMIC DNA]</scope>
    <source>
        <strain evidence="11 12">ZY16052</strain>
    </source>
</reference>
<keyword evidence="5 10" id="KW-0812">Transmembrane</keyword>
<gene>
    <name evidence="11" type="ORF">CL176_03555</name>
</gene>
<evidence type="ECO:0000256" key="5">
    <source>
        <dbReference type="ARBA" id="ARBA00022692"/>
    </source>
</evidence>
<dbReference type="AlphaFoldDB" id="A0A347WJC4"/>
<feature type="transmembrane region" description="Helical" evidence="10">
    <location>
        <begin position="21"/>
        <end position="39"/>
    </location>
</feature>
<evidence type="ECO:0000256" key="4">
    <source>
        <dbReference type="ARBA" id="ARBA00022481"/>
    </source>
</evidence>
<dbReference type="NCBIfam" id="NF040999">
    <property type="entry name" value="pilin_ComGC"/>
    <property type="match status" value="1"/>
</dbReference>
<comment type="similarity">
    <text evidence="9">Belongs to the ComGC family.</text>
</comment>
<evidence type="ECO:0000256" key="9">
    <source>
        <dbReference type="ARBA" id="ARBA00043982"/>
    </source>
</evidence>
<evidence type="ECO:0000313" key="12">
    <source>
        <dbReference type="Proteomes" id="UP000263232"/>
    </source>
</evidence>
<dbReference type="InterPro" id="IPR012902">
    <property type="entry name" value="N_methyl_site"/>
</dbReference>
<evidence type="ECO:0000256" key="7">
    <source>
        <dbReference type="ARBA" id="ARBA00023136"/>
    </source>
</evidence>
<dbReference type="Gene3D" id="3.30.700.10">
    <property type="entry name" value="Glycoprotein, Type 4 Pilin"/>
    <property type="match status" value="1"/>
</dbReference>
<dbReference type="InterPro" id="IPR016940">
    <property type="entry name" value="ComGC"/>
</dbReference>